<proteinExistence type="predicted"/>
<gene>
    <name evidence="2" type="ORF">RZN69_03465</name>
</gene>
<sequence>MKFFSTCLLAGLISLSPSLNAAESDGDSFGFIFENDIFGGSDKYYSSGQQLNFSMTLESSSDTSDRIQFLDQDWLPFYGRPGERRVNTFTFGQQIYTPANISIAAPQPNDRPWAGWLYGSAFFSRASEESLTTFGVTLGLVGPGSGAEDVQKFIHEHITDSPDPKGWDNQLSNEPGIILAYQKTWRIGAGNAGSFGWDVLPNAGAAVGNVYVQASGGGMFRFGWRLPQDFGIGGIRPGSSTTLAPDILPLQDPEGFRFYGFAGGQILAVAHDIFLNGNTFKDSASISAKPIIGYIQIGATLAYDNFRFSYLQRYSSKEFRNQPSGQWLGAVTATVQF</sequence>
<protein>
    <submittedName>
        <fullName evidence="2">Lipid A deacylase LpxR family protein</fullName>
    </submittedName>
</protein>
<accession>A0AAQ3LEG8</accession>
<dbReference type="Proteomes" id="UP001304300">
    <property type="component" value="Chromosome"/>
</dbReference>
<keyword evidence="3" id="KW-1185">Reference proteome</keyword>
<reference evidence="2 3" key="1">
    <citation type="submission" date="2023-10" db="EMBL/GenBank/DDBJ databases">
        <title>Rubellicoccus peritrichatus gen. nov., sp. nov., isolated from an algae of coral reef tank.</title>
        <authorList>
            <person name="Luo J."/>
        </authorList>
    </citation>
    <scope>NUCLEOTIDE SEQUENCE [LARGE SCALE GENOMIC DNA]</scope>
    <source>
        <strain evidence="2 3">CR14</strain>
    </source>
</reference>
<dbReference type="RefSeq" id="WP_317834617.1">
    <property type="nucleotide sequence ID" value="NZ_CP136920.1"/>
</dbReference>
<dbReference type="KEGG" id="puo:RZN69_03465"/>
<dbReference type="InterPro" id="IPR037107">
    <property type="entry name" value="Put_OMP_sf"/>
</dbReference>
<dbReference type="Pfam" id="PF09982">
    <property type="entry name" value="LpxR"/>
    <property type="match status" value="1"/>
</dbReference>
<dbReference type="AlphaFoldDB" id="A0AAQ3LEG8"/>
<feature type="signal peptide" evidence="1">
    <location>
        <begin position="1"/>
        <end position="21"/>
    </location>
</feature>
<organism evidence="2 3">
    <name type="scientific">Rubellicoccus peritrichatus</name>
    <dbReference type="NCBI Taxonomy" id="3080537"/>
    <lineage>
        <taxon>Bacteria</taxon>
        <taxon>Pseudomonadati</taxon>
        <taxon>Verrucomicrobiota</taxon>
        <taxon>Opitutia</taxon>
        <taxon>Puniceicoccales</taxon>
        <taxon>Cerasicoccaceae</taxon>
        <taxon>Rubellicoccus</taxon>
    </lineage>
</organism>
<evidence type="ECO:0000256" key="1">
    <source>
        <dbReference type="SAM" id="SignalP"/>
    </source>
</evidence>
<name>A0AAQ3LEG8_9BACT</name>
<evidence type="ECO:0000313" key="2">
    <source>
        <dbReference type="EMBL" id="WOO42133.1"/>
    </source>
</evidence>
<evidence type="ECO:0000313" key="3">
    <source>
        <dbReference type="Proteomes" id="UP001304300"/>
    </source>
</evidence>
<feature type="chain" id="PRO_5042815072" evidence="1">
    <location>
        <begin position="22"/>
        <end position="337"/>
    </location>
</feature>
<dbReference type="Gene3D" id="2.40.128.140">
    <property type="entry name" value="Outer membrane protein"/>
    <property type="match status" value="1"/>
</dbReference>
<dbReference type="EMBL" id="CP136920">
    <property type="protein sequence ID" value="WOO42133.1"/>
    <property type="molecule type" value="Genomic_DNA"/>
</dbReference>
<keyword evidence="1" id="KW-0732">Signal</keyword>
<dbReference type="InterPro" id="IPR018707">
    <property type="entry name" value="LpxR"/>
</dbReference>